<dbReference type="Proteomes" id="UP000439986">
    <property type="component" value="Unassembled WGS sequence"/>
</dbReference>
<reference evidence="1 2" key="1">
    <citation type="submission" date="2019-11" db="EMBL/GenBank/DDBJ databases">
        <title>Novel species isolated from a subtropical stream in China.</title>
        <authorList>
            <person name="Lu H."/>
        </authorList>
    </citation>
    <scope>NUCLEOTIDE SEQUENCE [LARGE SCALE GENOMIC DNA]</scope>
    <source>
        <strain evidence="1 2">FT26W</strain>
    </source>
</reference>
<evidence type="ECO:0000313" key="1">
    <source>
        <dbReference type="EMBL" id="MRW82787.1"/>
    </source>
</evidence>
<proteinExistence type="predicted"/>
<sequence length="338" mass="38039">MLLLLLLFPCGARADQLRFDFDFDTARLVSTAVSTVDFHLPADFCASADARALIRKMRFSDCEALITRFKTLRENKRWLEAATVLAPELSRPGFGKYAPLAAEVSRQLKEYVPPDLRAQLKVHFIFGSQSGGFAFDDVPDDVYVDMMRFTDATTQELGEIVAHELFHAVQNHLMRPETLPTAAGAKDVTGPLWLNHLLAQLEREGTAELFSHPIADRPATPHSAQKKLGIERNARRMGGIRTMFETLGWRMLLAPPENEDAYDQIYGIMFYTDFDETAYDLGWLMISTIIAQDGKTAVAELLRQAPKQFVLRYQAIAQKQGKLPLFSADFIKVVEVLP</sequence>
<gene>
    <name evidence="1" type="ORF">GJ698_01605</name>
</gene>
<dbReference type="RefSeq" id="WP_154355829.1">
    <property type="nucleotide sequence ID" value="NZ_WKJL01000001.1"/>
</dbReference>
<dbReference type="EMBL" id="WKJL01000001">
    <property type="protein sequence ID" value="MRW82787.1"/>
    <property type="molecule type" value="Genomic_DNA"/>
</dbReference>
<name>A0A844CQ00_9BURK</name>
<dbReference type="AlphaFoldDB" id="A0A844CQ00"/>
<dbReference type="InterPro" id="IPR043754">
    <property type="entry name" value="DUF5700"/>
</dbReference>
<dbReference type="Pfam" id="PF18958">
    <property type="entry name" value="DUF5700"/>
    <property type="match status" value="1"/>
</dbReference>
<evidence type="ECO:0000313" key="2">
    <source>
        <dbReference type="Proteomes" id="UP000439986"/>
    </source>
</evidence>
<comment type="caution">
    <text evidence="1">The sequence shown here is derived from an EMBL/GenBank/DDBJ whole genome shotgun (WGS) entry which is preliminary data.</text>
</comment>
<keyword evidence="2" id="KW-1185">Reference proteome</keyword>
<accession>A0A844CQ00</accession>
<organism evidence="1 2">
    <name type="scientific">Duganella aquatilis</name>
    <dbReference type="NCBI Taxonomy" id="2666082"/>
    <lineage>
        <taxon>Bacteria</taxon>
        <taxon>Pseudomonadati</taxon>
        <taxon>Pseudomonadota</taxon>
        <taxon>Betaproteobacteria</taxon>
        <taxon>Burkholderiales</taxon>
        <taxon>Oxalobacteraceae</taxon>
        <taxon>Telluria group</taxon>
        <taxon>Duganella</taxon>
    </lineage>
</organism>
<protein>
    <submittedName>
        <fullName evidence="1">Uncharacterized protein</fullName>
    </submittedName>
</protein>